<dbReference type="PRINTS" id="PR00420">
    <property type="entry name" value="RNGMNOXGNASE"/>
</dbReference>
<sequence>MTQPLHILIVGAGIGGLACAIASLKEGLQVTILEKADSLAPIGAGIQIPPNASRIWSQYGLLDRLKEVSVVSRATQLRRWETGEVLVIHRADYQRVLVEEAKRLGVRLRLDAEVVDVDFDGTKVVLKDGKEIRGDVIVGADGSWSTLRSHLLGHDSPPQETGDLAYRGTFSREALLALRDSGVNELCEQNIVTMWIGPESHAVFYPVRSSNEFNLVMTRPDDLPPNIKTKVGDLEELKAIFEGWDLILTKILSAFSSNNFALLGDACHPSLPYQAQGAALAVEDGAIIATLLSLYQKAASLTSTRIPTLPETLQLYEEIQKTRTTTLHLGSISNQKMYHLDDGPEQEERDRILKAATWVERPEGKAEPFLWIDYSYQYEMLSRDAIGDARRKWVDRVQGCRE</sequence>
<dbReference type="GeneID" id="54287672"/>
<feature type="domain" description="FAD-binding" evidence="6">
    <location>
        <begin position="7"/>
        <end position="294"/>
    </location>
</feature>
<dbReference type="Proteomes" id="UP000799778">
    <property type="component" value="Unassembled WGS sequence"/>
</dbReference>
<evidence type="ECO:0000256" key="2">
    <source>
        <dbReference type="ARBA" id="ARBA00022630"/>
    </source>
</evidence>
<evidence type="ECO:0000259" key="6">
    <source>
        <dbReference type="Pfam" id="PF01494"/>
    </source>
</evidence>
<dbReference type="RefSeq" id="XP_033390516.1">
    <property type="nucleotide sequence ID" value="XM_033530275.1"/>
</dbReference>
<reference evidence="7" key="1">
    <citation type="journal article" date="2020" name="Stud. Mycol.">
        <title>101 Dothideomycetes genomes: a test case for predicting lifestyles and emergence of pathogens.</title>
        <authorList>
            <person name="Haridas S."/>
            <person name="Albert R."/>
            <person name="Binder M."/>
            <person name="Bloem J."/>
            <person name="Labutti K."/>
            <person name="Salamov A."/>
            <person name="Andreopoulos B."/>
            <person name="Baker S."/>
            <person name="Barry K."/>
            <person name="Bills G."/>
            <person name="Bluhm B."/>
            <person name="Cannon C."/>
            <person name="Castanera R."/>
            <person name="Culley D."/>
            <person name="Daum C."/>
            <person name="Ezra D."/>
            <person name="Gonzalez J."/>
            <person name="Henrissat B."/>
            <person name="Kuo A."/>
            <person name="Liang C."/>
            <person name="Lipzen A."/>
            <person name="Lutzoni F."/>
            <person name="Magnuson J."/>
            <person name="Mondo S."/>
            <person name="Nolan M."/>
            <person name="Ohm R."/>
            <person name="Pangilinan J."/>
            <person name="Park H.-J."/>
            <person name="Ramirez L."/>
            <person name="Alfaro M."/>
            <person name="Sun H."/>
            <person name="Tritt A."/>
            <person name="Yoshinaga Y."/>
            <person name="Zwiers L.-H."/>
            <person name="Turgeon B."/>
            <person name="Goodwin S."/>
            <person name="Spatafora J."/>
            <person name="Crous P."/>
            <person name="Grigoriev I."/>
        </authorList>
    </citation>
    <scope>NUCLEOTIDE SEQUENCE</scope>
    <source>
        <strain evidence="7">CBS 175.79</strain>
    </source>
</reference>
<evidence type="ECO:0000313" key="7">
    <source>
        <dbReference type="EMBL" id="KAF2022177.1"/>
    </source>
</evidence>
<dbReference type="EMBL" id="ML978066">
    <property type="protein sequence ID" value="KAF2022177.1"/>
    <property type="molecule type" value="Genomic_DNA"/>
</dbReference>
<dbReference type="PANTHER" id="PTHR13789:SF311">
    <property type="entry name" value="HYDROXYLASE, PUTATIVE (AFU_ORTHOLOGUE AFUA_5G10180)-RELATED"/>
    <property type="match status" value="1"/>
</dbReference>
<evidence type="ECO:0000256" key="5">
    <source>
        <dbReference type="ARBA" id="ARBA00023033"/>
    </source>
</evidence>
<keyword evidence="3" id="KW-0274">FAD</keyword>
<dbReference type="GO" id="GO:0071949">
    <property type="term" value="F:FAD binding"/>
    <property type="evidence" value="ECO:0007669"/>
    <property type="project" value="InterPro"/>
</dbReference>
<name>A0A6A5YAX2_9PLEO</name>
<accession>A0A6A5YAX2</accession>
<dbReference type="AlphaFoldDB" id="A0A6A5YAX2"/>
<evidence type="ECO:0000256" key="3">
    <source>
        <dbReference type="ARBA" id="ARBA00022827"/>
    </source>
</evidence>
<dbReference type="PANTHER" id="PTHR13789">
    <property type="entry name" value="MONOOXYGENASE"/>
    <property type="match status" value="1"/>
</dbReference>
<protein>
    <submittedName>
        <fullName evidence="7">FAD/NAD(P)-binding domain-containing protein</fullName>
    </submittedName>
</protein>
<keyword evidence="2" id="KW-0285">Flavoprotein</keyword>
<keyword evidence="5" id="KW-0503">Monooxygenase</keyword>
<evidence type="ECO:0000256" key="4">
    <source>
        <dbReference type="ARBA" id="ARBA00023002"/>
    </source>
</evidence>
<dbReference type="InterPro" id="IPR036188">
    <property type="entry name" value="FAD/NAD-bd_sf"/>
</dbReference>
<keyword evidence="8" id="KW-1185">Reference proteome</keyword>
<dbReference type="SUPFAM" id="SSF51905">
    <property type="entry name" value="FAD/NAD(P)-binding domain"/>
    <property type="match status" value="1"/>
</dbReference>
<dbReference type="GO" id="GO:0004497">
    <property type="term" value="F:monooxygenase activity"/>
    <property type="evidence" value="ECO:0007669"/>
    <property type="project" value="UniProtKB-KW"/>
</dbReference>
<dbReference type="Pfam" id="PF01494">
    <property type="entry name" value="FAD_binding_3"/>
    <property type="match status" value="1"/>
</dbReference>
<dbReference type="SUPFAM" id="SSF54373">
    <property type="entry name" value="FAD-linked reductases, C-terminal domain"/>
    <property type="match status" value="1"/>
</dbReference>
<evidence type="ECO:0000313" key="8">
    <source>
        <dbReference type="Proteomes" id="UP000799778"/>
    </source>
</evidence>
<dbReference type="InterPro" id="IPR050493">
    <property type="entry name" value="FAD-dep_Monooxygenase_BioMet"/>
</dbReference>
<proteinExistence type="inferred from homology"/>
<gene>
    <name evidence="7" type="ORF">BU24DRAFT_438957</name>
</gene>
<dbReference type="InterPro" id="IPR002938">
    <property type="entry name" value="FAD-bd"/>
</dbReference>
<organism evidence="7 8">
    <name type="scientific">Aaosphaeria arxii CBS 175.79</name>
    <dbReference type="NCBI Taxonomy" id="1450172"/>
    <lineage>
        <taxon>Eukaryota</taxon>
        <taxon>Fungi</taxon>
        <taxon>Dikarya</taxon>
        <taxon>Ascomycota</taxon>
        <taxon>Pezizomycotina</taxon>
        <taxon>Dothideomycetes</taxon>
        <taxon>Pleosporomycetidae</taxon>
        <taxon>Pleosporales</taxon>
        <taxon>Pleosporales incertae sedis</taxon>
        <taxon>Aaosphaeria</taxon>
    </lineage>
</organism>
<dbReference type="OrthoDB" id="16820at2759"/>
<dbReference type="Gene3D" id="3.50.50.60">
    <property type="entry name" value="FAD/NAD(P)-binding domain"/>
    <property type="match status" value="1"/>
</dbReference>
<evidence type="ECO:0000256" key="1">
    <source>
        <dbReference type="ARBA" id="ARBA00007992"/>
    </source>
</evidence>
<comment type="similarity">
    <text evidence="1">Belongs to the paxM FAD-dependent monooxygenase family.</text>
</comment>
<keyword evidence="4" id="KW-0560">Oxidoreductase</keyword>